<sequence length="34" mass="3896">MPNEEINIIIEETVEHITVQDSSDIEEITVVINE</sequence>
<dbReference type="EMBL" id="KY951963">
    <property type="protein sequence ID" value="ASD51602.1"/>
    <property type="molecule type" value="Genomic_DNA"/>
</dbReference>
<protein>
    <submittedName>
        <fullName evidence="1">Uncharacterized protein</fullName>
    </submittedName>
</protein>
<proteinExistence type="predicted"/>
<reference evidence="1 2" key="1">
    <citation type="submission" date="2017-04" db="EMBL/GenBank/DDBJ databases">
        <title>Long-term genomic coevolution of host-parasite interaction in the natural environment.</title>
        <authorList>
            <person name="Laanto E."/>
            <person name="Hoikkala V."/>
            <person name="Ravantti J."/>
            <person name="Sundberg L.-R."/>
        </authorList>
    </citation>
    <scope>NUCLEOTIDE SEQUENCE [LARGE SCALE GENOMIC DNA]</scope>
</reference>
<evidence type="ECO:0000313" key="1">
    <source>
        <dbReference type="EMBL" id="ASD51602.1"/>
    </source>
</evidence>
<name>A0A218M4Q2_9CAUD</name>
<accession>A0A218M4Q2</accession>
<organism evidence="1 2">
    <name type="scientific">Flavobacterium phage FCV-3</name>
    <dbReference type="NCBI Taxonomy" id="1983586"/>
    <lineage>
        <taxon>Viruses</taxon>
        <taxon>Duplodnaviria</taxon>
        <taxon>Heunggongvirae</taxon>
        <taxon>Uroviricota</taxon>
        <taxon>Caudoviricetes</taxon>
        <taxon>Ficleduovirus</taxon>
        <taxon>Ficleduovirus FCV1</taxon>
    </lineage>
</organism>
<dbReference type="Proteomes" id="UP000222640">
    <property type="component" value="Segment"/>
</dbReference>
<evidence type="ECO:0000313" key="2">
    <source>
        <dbReference type="Proteomes" id="UP000222640"/>
    </source>
</evidence>